<feature type="domain" description="G-protein coupled receptors family 1 profile" evidence="6">
    <location>
        <begin position="57"/>
        <end position="213"/>
    </location>
</feature>
<protein>
    <recommendedName>
        <fullName evidence="6">G-protein coupled receptors family 1 profile domain-containing protein</fullName>
    </recommendedName>
</protein>
<keyword evidence="4 5" id="KW-0472">Membrane</keyword>
<feature type="transmembrane region" description="Helical" evidence="5">
    <location>
        <begin position="46"/>
        <end position="64"/>
    </location>
</feature>
<evidence type="ECO:0000256" key="4">
    <source>
        <dbReference type="ARBA" id="ARBA00023136"/>
    </source>
</evidence>
<feature type="transmembrane region" description="Helical" evidence="5">
    <location>
        <begin position="109"/>
        <end position="134"/>
    </location>
</feature>
<dbReference type="InterPro" id="IPR017452">
    <property type="entry name" value="GPCR_Rhodpsn_7TM"/>
</dbReference>
<evidence type="ECO:0000256" key="2">
    <source>
        <dbReference type="ARBA" id="ARBA00022692"/>
    </source>
</evidence>
<comment type="subcellular location">
    <subcellularLocation>
        <location evidence="1">Membrane</location>
    </subcellularLocation>
</comment>
<evidence type="ECO:0000256" key="1">
    <source>
        <dbReference type="ARBA" id="ARBA00004370"/>
    </source>
</evidence>
<sequence length="213" mass="24399">MNRSTSLSNNRTDIFDSSNSSPEILTQTCPSYFHGSRSYWHTETTARILIICLSVLSNTVNLGVLARWPAKPRYMLFHQSLAVSSILTSLTGAFSPAAKVHDPTFSTEWPYYVAFVGVTVFHTVSECSYACLSLDRWLSVIRPAVYARINSRRVFTLIIAVYWCLILVPYGTIYVVKRNFFRSTCINGMRSIYFVYQAVWFKVRFQMIFLSTC</sequence>
<reference evidence="8" key="1">
    <citation type="submission" date="2017-01" db="EMBL/GenBank/DDBJ databases">
        <title>Comparative genomics of anhydrobiosis in the tardigrade Hypsibius dujardini.</title>
        <authorList>
            <person name="Yoshida Y."/>
            <person name="Koutsovoulos G."/>
            <person name="Laetsch D."/>
            <person name="Stevens L."/>
            <person name="Kumar S."/>
            <person name="Horikawa D."/>
            <person name="Ishino K."/>
            <person name="Komine S."/>
            <person name="Tomita M."/>
            <person name="Blaxter M."/>
            <person name="Arakawa K."/>
        </authorList>
    </citation>
    <scope>NUCLEOTIDE SEQUENCE [LARGE SCALE GENOMIC DNA]</scope>
    <source>
        <strain evidence="8">Z151</strain>
    </source>
</reference>
<feature type="transmembrane region" description="Helical" evidence="5">
    <location>
        <begin position="154"/>
        <end position="176"/>
    </location>
</feature>
<dbReference type="Proteomes" id="UP000192578">
    <property type="component" value="Unassembled WGS sequence"/>
</dbReference>
<dbReference type="SUPFAM" id="SSF81321">
    <property type="entry name" value="Family A G protein-coupled receptor-like"/>
    <property type="match status" value="1"/>
</dbReference>
<name>A0A1W0WQV6_HYPEX</name>
<dbReference type="InterPro" id="IPR000276">
    <property type="entry name" value="GPCR_Rhodpsn"/>
</dbReference>
<dbReference type="Pfam" id="PF00001">
    <property type="entry name" value="7tm_1"/>
    <property type="match status" value="1"/>
</dbReference>
<dbReference type="AlphaFoldDB" id="A0A1W0WQV6"/>
<dbReference type="GO" id="GO:0016020">
    <property type="term" value="C:membrane"/>
    <property type="evidence" value="ECO:0007669"/>
    <property type="project" value="UniProtKB-SubCell"/>
</dbReference>
<evidence type="ECO:0000259" key="6">
    <source>
        <dbReference type="PROSITE" id="PS50262"/>
    </source>
</evidence>
<keyword evidence="8" id="KW-1185">Reference proteome</keyword>
<dbReference type="PROSITE" id="PS50262">
    <property type="entry name" value="G_PROTEIN_RECEP_F1_2"/>
    <property type="match status" value="1"/>
</dbReference>
<evidence type="ECO:0000256" key="3">
    <source>
        <dbReference type="ARBA" id="ARBA00022989"/>
    </source>
</evidence>
<organism evidence="7 8">
    <name type="scientific">Hypsibius exemplaris</name>
    <name type="common">Freshwater tardigrade</name>
    <dbReference type="NCBI Taxonomy" id="2072580"/>
    <lineage>
        <taxon>Eukaryota</taxon>
        <taxon>Metazoa</taxon>
        <taxon>Ecdysozoa</taxon>
        <taxon>Tardigrada</taxon>
        <taxon>Eutardigrada</taxon>
        <taxon>Parachela</taxon>
        <taxon>Hypsibioidea</taxon>
        <taxon>Hypsibiidae</taxon>
        <taxon>Hypsibius</taxon>
    </lineage>
</organism>
<accession>A0A1W0WQV6</accession>
<dbReference type="Gene3D" id="1.20.1070.10">
    <property type="entry name" value="Rhodopsin 7-helix transmembrane proteins"/>
    <property type="match status" value="1"/>
</dbReference>
<evidence type="ECO:0000313" key="8">
    <source>
        <dbReference type="Proteomes" id="UP000192578"/>
    </source>
</evidence>
<evidence type="ECO:0000256" key="5">
    <source>
        <dbReference type="SAM" id="Phobius"/>
    </source>
</evidence>
<dbReference type="GO" id="GO:0004930">
    <property type="term" value="F:G protein-coupled receptor activity"/>
    <property type="evidence" value="ECO:0007669"/>
    <property type="project" value="InterPro"/>
</dbReference>
<keyword evidence="3 5" id="KW-1133">Transmembrane helix</keyword>
<dbReference type="OrthoDB" id="6376512at2759"/>
<dbReference type="CDD" id="cd00637">
    <property type="entry name" value="7tm_classA_rhodopsin-like"/>
    <property type="match status" value="1"/>
</dbReference>
<keyword evidence="2 5" id="KW-0812">Transmembrane</keyword>
<evidence type="ECO:0000313" key="7">
    <source>
        <dbReference type="EMBL" id="OQV17537.1"/>
    </source>
</evidence>
<proteinExistence type="predicted"/>
<gene>
    <name evidence="7" type="ORF">BV898_08309</name>
</gene>
<dbReference type="EMBL" id="MTYJ01000059">
    <property type="protein sequence ID" value="OQV17537.1"/>
    <property type="molecule type" value="Genomic_DNA"/>
</dbReference>
<comment type="caution">
    <text evidence="7">The sequence shown here is derived from an EMBL/GenBank/DDBJ whole genome shotgun (WGS) entry which is preliminary data.</text>
</comment>